<dbReference type="STRING" id="1291743.LOSG293_400100"/>
<name>A0A081BKM6_9LACO</name>
<evidence type="ECO:0000313" key="2">
    <source>
        <dbReference type="EMBL" id="GAK48594.1"/>
    </source>
</evidence>
<keyword evidence="1" id="KW-1133">Transmembrane helix</keyword>
<reference evidence="2" key="1">
    <citation type="journal article" date="2014" name="Genome Announc.">
        <title>Draft Genome Sequence of Lactobacillus oryzae Strain SG293T.</title>
        <authorList>
            <person name="Tanizawa Y."/>
            <person name="Fujisawa T."/>
            <person name="Mochizuki T."/>
            <person name="Kaminuma E."/>
            <person name="Nakamura Y."/>
            <person name="Tohno M."/>
        </authorList>
    </citation>
    <scope>NUCLEOTIDE SEQUENCE [LARGE SCALE GENOMIC DNA]</scope>
    <source>
        <strain evidence="2">SG293</strain>
    </source>
</reference>
<evidence type="ECO:0000256" key="1">
    <source>
        <dbReference type="SAM" id="Phobius"/>
    </source>
</evidence>
<organism evidence="2 3">
    <name type="scientific">Secundilactobacillus oryzae JCM 18671</name>
    <dbReference type="NCBI Taxonomy" id="1291743"/>
    <lineage>
        <taxon>Bacteria</taxon>
        <taxon>Bacillati</taxon>
        <taxon>Bacillota</taxon>
        <taxon>Bacilli</taxon>
        <taxon>Lactobacillales</taxon>
        <taxon>Lactobacillaceae</taxon>
        <taxon>Secundilactobacillus</taxon>
    </lineage>
</organism>
<keyword evidence="1" id="KW-0472">Membrane</keyword>
<dbReference type="RefSeq" id="WP_034529402.1">
    <property type="nucleotide sequence ID" value="NZ_BBAZ01000038.1"/>
</dbReference>
<dbReference type="Proteomes" id="UP000028700">
    <property type="component" value="Unassembled WGS sequence"/>
</dbReference>
<keyword evidence="3" id="KW-1185">Reference proteome</keyword>
<accession>A0A081BKM6</accession>
<gene>
    <name evidence="2" type="ORF">LOSG293_400100</name>
</gene>
<dbReference type="OrthoDB" id="7870017at2"/>
<protein>
    <submittedName>
        <fullName evidence="2">Putative membrane protein</fullName>
    </submittedName>
</protein>
<feature type="transmembrane region" description="Helical" evidence="1">
    <location>
        <begin position="6"/>
        <end position="27"/>
    </location>
</feature>
<proteinExistence type="predicted"/>
<keyword evidence="1" id="KW-0812">Transmembrane</keyword>
<feature type="transmembrane region" description="Helical" evidence="1">
    <location>
        <begin position="73"/>
        <end position="102"/>
    </location>
</feature>
<sequence>MSLYVFLAIVVCGFVTIASRVLPFILVKQFELPAFIVKFLSFMPITIMSALMFENMLIARSGQLPLFDWQNIWAAIPAVIAGILTKSLLVIVVVGIVAMAALRFYGIG</sequence>
<dbReference type="InterPro" id="IPR008407">
    <property type="entry name" value="Brnchd-chn_aa_trnsp_AzlD"/>
</dbReference>
<feature type="transmembrane region" description="Helical" evidence="1">
    <location>
        <begin position="34"/>
        <end position="53"/>
    </location>
</feature>
<dbReference type="eggNOG" id="COG4392">
    <property type="taxonomic scope" value="Bacteria"/>
</dbReference>
<dbReference type="EMBL" id="BBJM01000040">
    <property type="protein sequence ID" value="GAK48594.1"/>
    <property type="molecule type" value="Genomic_DNA"/>
</dbReference>
<dbReference type="Pfam" id="PF05437">
    <property type="entry name" value="AzlD"/>
    <property type="match status" value="1"/>
</dbReference>
<evidence type="ECO:0000313" key="3">
    <source>
        <dbReference type="Proteomes" id="UP000028700"/>
    </source>
</evidence>
<comment type="caution">
    <text evidence="2">The sequence shown here is derived from an EMBL/GenBank/DDBJ whole genome shotgun (WGS) entry which is preliminary data.</text>
</comment>
<dbReference type="AlphaFoldDB" id="A0A081BKM6"/>